<organism evidence="2 3">
    <name type="scientific">Phrynocephalus forsythii</name>
    <dbReference type="NCBI Taxonomy" id="171643"/>
    <lineage>
        <taxon>Eukaryota</taxon>
        <taxon>Metazoa</taxon>
        <taxon>Chordata</taxon>
        <taxon>Craniata</taxon>
        <taxon>Vertebrata</taxon>
        <taxon>Euteleostomi</taxon>
        <taxon>Lepidosauria</taxon>
        <taxon>Squamata</taxon>
        <taxon>Bifurcata</taxon>
        <taxon>Unidentata</taxon>
        <taxon>Episquamata</taxon>
        <taxon>Toxicofera</taxon>
        <taxon>Iguania</taxon>
        <taxon>Acrodonta</taxon>
        <taxon>Agamidae</taxon>
        <taxon>Agaminae</taxon>
        <taxon>Phrynocephalus</taxon>
    </lineage>
</organism>
<feature type="region of interest" description="Disordered" evidence="1">
    <location>
        <begin position="96"/>
        <end position="152"/>
    </location>
</feature>
<dbReference type="EMBL" id="JAPFRF010000015">
    <property type="protein sequence ID" value="KAJ7310289.1"/>
    <property type="molecule type" value="Genomic_DNA"/>
</dbReference>
<feature type="region of interest" description="Disordered" evidence="1">
    <location>
        <begin position="367"/>
        <end position="426"/>
    </location>
</feature>
<name>A0A9Q0XD03_9SAUR</name>
<feature type="region of interest" description="Disordered" evidence="1">
    <location>
        <begin position="44"/>
        <end position="69"/>
    </location>
</feature>
<gene>
    <name evidence="2" type="ORF">JRQ81_007190</name>
</gene>
<dbReference type="Proteomes" id="UP001142489">
    <property type="component" value="Unassembled WGS sequence"/>
</dbReference>
<evidence type="ECO:0000313" key="2">
    <source>
        <dbReference type="EMBL" id="KAJ7310289.1"/>
    </source>
</evidence>
<comment type="caution">
    <text evidence="2">The sequence shown here is derived from an EMBL/GenBank/DDBJ whole genome shotgun (WGS) entry which is preliminary data.</text>
</comment>
<dbReference type="AlphaFoldDB" id="A0A9Q0XD03"/>
<feature type="compositionally biased region" description="Basic and acidic residues" evidence="1">
    <location>
        <begin position="1"/>
        <end position="13"/>
    </location>
</feature>
<accession>A0A9Q0XD03</accession>
<evidence type="ECO:0000313" key="3">
    <source>
        <dbReference type="Proteomes" id="UP001142489"/>
    </source>
</evidence>
<protein>
    <submittedName>
        <fullName evidence="2">Uncharacterized protein</fullName>
    </submittedName>
</protein>
<keyword evidence="3" id="KW-1185">Reference proteome</keyword>
<reference evidence="2" key="1">
    <citation type="journal article" date="2023" name="DNA Res.">
        <title>Chromosome-level genome assembly of Phrynocephalus forsythii using third-generation DNA sequencing and Hi-C analysis.</title>
        <authorList>
            <person name="Qi Y."/>
            <person name="Zhao W."/>
            <person name="Zhao Y."/>
            <person name="Niu C."/>
            <person name="Cao S."/>
            <person name="Zhang Y."/>
        </authorList>
    </citation>
    <scope>NUCLEOTIDE SEQUENCE</scope>
    <source>
        <tissue evidence="2">Muscle</tissue>
    </source>
</reference>
<feature type="compositionally biased region" description="Basic and acidic residues" evidence="1">
    <location>
        <begin position="415"/>
        <end position="424"/>
    </location>
</feature>
<feature type="region of interest" description="Disordered" evidence="1">
    <location>
        <begin position="1"/>
        <end position="23"/>
    </location>
</feature>
<feature type="compositionally biased region" description="Basic and acidic residues" evidence="1">
    <location>
        <begin position="105"/>
        <end position="129"/>
    </location>
</feature>
<proteinExistence type="predicted"/>
<sequence length="463" mass="51326">MSGSQEENKEEQKNQPVQQELLTEASPLRTGCRLCLRRCCAGRPRVAPQPASGSREEEEEEQKDGRQQQELLMEASALWRVGRWCLTCCCASRPRVAPEPASASEEGKVQEEAMEEPPQKEEDVKKEEPPQEEEEKEQEEEKDHPAETSTLWGSMVVQAPGSVRSSLAEAPPHLMSDVESEESRMSNTVASEVGFHSGLACTRFTQEARIPGPGLEESPGSQDAWHSLEAVMDTLDMKGHPRDLFWMPVNQRGILDFQQRAKSLQKEIIPGNSFGGSGGNRQVVFRDSMPLGASAVSRNSLEDLAFKPRRITGSLLVATSKLLDVEVEELSSTSASPEEEVLDNISSLKDEAPKLWTISARYQKRSRESSPFLQEERLKGSGSCQPRGRKSIAKLHQASSQVKGAGRGVRLPAGKQREGTERKGFTPFAASSRRLQTLQRASRQEHNQEYEEEEAAAMAMLIC</sequence>
<evidence type="ECO:0000256" key="1">
    <source>
        <dbReference type="SAM" id="MobiDB-lite"/>
    </source>
</evidence>